<dbReference type="PANTHER" id="PTHR46345">
    <property type="entry name" value="INVERTED FORMIN-2"/>
    <property type="match status" value="1"/>
</dbReference>
<evidence type="ECO:0000259" key="2">
    <source>
        <dbReference type="PROSITE" id="PS51444"/>
    </source>
</evidence>
<dbReference type="PROSITE" id="PS51444">
    <property type="entry name" value="FH2"/>
    <property type="match status" value="1"/>
</dbReference>
<feature type="compositionally biased region" description="Basic and acidic residues" evidence="1">
    <location>
        <begin position="530"/>
        <end position="540"/>
    </location>
</feature>
<evidence type="ECO:0000313" key="3">
    <source>
        <dbReference type="EMBL" id="KAK2855785.1"/>
    </source>
</evidence>
<feature type="region of interest" description="Disordered" evidence="1">
    <location>
        <begin position="527"/>
        <end position="698"/>
    </location>
</feature>
<feature type="domain" description="FH2" evidence="2">
    <location>
        <begin position="107"/>
        <end position="492"/>
    </location>
</feature>
<feature type="compositionally biased region" description="Polar residues" evidence="1">
    <location>
        <begin position="580"/>
        <end position="598"/>
    </location>
</feature>
<organism evidence="3 4">
    <name type="scientific">Channa striata</name>
    <name type="common">Snakehead murrel</name>
    <name type="synonym">Ophicephalus striatus</name>
    <dbReference type="NCBI Taxonomy" id="64152"/>
    <lineage>
        <taxon>Eukaryota</taxon>
        <taxon>Metazoa</taxon>
        <taxon>Chordata</taxon>
        <taxon>Craniata</taxon>
        <taxon>Vertebrata</taxon>
        <taxon>Euteleostomi</taxon>
        <taxon>Actinopterygii</taxon>
        <taxon>Neopterygii</taxon>
        <taxon>Teleostei</taxon>
        <taxon>Neoteleostei</taxon>
        <taxon>Acanthomorphata</taxon>
        <taxon>Anabantaria</taxon>
        <taxon>Anabantiformes</taxon>
        <taxon>Channoidei</taxon>
        <taxon>Channidae</taxon>
        <taxon>Channa</taxon>
    </lineage>
</organism>
<feature type="region of interest" description="Disordered" evidence="1">
    <location>
        <begin position="1"/>
        <end position="66"/>
    </location>
</feature>
<sequence>MGAPPPPLPGLMGAPPPPPPLPGLMGAPPPPPPLPGLMGAPPPPPPLPGMMGAPPPPPPLPGMMGAPPPPPPLPGMMGVTSHPPGDIIVAKVVQGVGSSFYSTSSPVSPTPCPTLRMKKLNWQKLPSRAVTAHQSLWTSVSSGSVEPDYCSIEQLFSLPPTETKTRTHTKTEPKEISFIDAKKSLNLNIFLKQFKCCHDDFVSLIQRGERSKFDVEVLKQLIKLLPEKHEIENLKSHQADKKKLASVDQFYLKLMDIPSYALRIECMLLCEESSCVLETLKPKTELLDRACQSVKESTLLPSFCKLILSVGNFLNYGTHTGNAEGFKISTLLKLTETKANKSRITLLHHILEEVQKNHPDLLKLPSELEICEKAAGVSMESIQSETNSLIQQLKNSENKILSSCEDVKQQYLSPIQGCLQACEQVQQLLSSVEARRLDLSMYLCEDSSSFSLDELFSTIKSFRGLFLRVLKENEVRREQEKRRKHQEEERKQKGETKIIRKDVSNQDGGCIIDNLLAEIRKGYNLKNTRPRAERGSRVQDPEATWVPPPLDQLDSAEIVQVPTPEPAEVRPIPGPVKSDSGPTQTQNTPDPSTSASTADTKRGESQTIRVQESKLDCGCDPESGDTNPAREEEEGEYQVRPLDPENTDLNKVSGNEETQSNSDPGSSRSWSKSRTSSAGADACVQHKQTKTKTSCISH</sequence>
<dbReference type="InterPro" id="IPR042201">
    <property type="entry name" value="FH2_Formin_sf"/>
</dbReference>
<keyword evidence="4" id="KW-1185">Reference proteome</keyword>
<feature type="region of interest" description="Disordered" evidence="1">
    <location>
        <begin position="477"/>
        <end position="500"/>
    </location>
</feature>
<dbReference type="Proteomes" id="UP001187415">
    <property type="component" value="Unassembled WGS sequence"/>
</dbReference>
<dbReference type="SUPFAM" id="SSF101447">
    <property type="entry name" value="Formin homology 2 domain (FH2 domain)"/>
    <property type="match status" value="1"/>
</dbReference>
<dbReference type="SMART" id="SM00498">
    <property type="entry name" value="FH2"/>
    <property type="match status" value="1"/>
</dbReference>
<dbReference type="AlphaFoldDB" id="A0AA88NGG7"/>
<accession>A0AA88NGG7</accession>
<feature type="compositionally biased region" description="Low complexity" evidence="1">
    <location>
        <begin position="662"/>
        <end position="677"/>
    </location>
</feature>
<gene>
    <name evidence="3" type="ORF">Q5P01_004520</name>
</gene>
<dbReference type="Pfam" id="PF02181">
    <property type="entry name" value="FH2"/>
    <property type="match status" value="1"/>
</dbReference>
<dbReference type="PANTHER" id="PTHR46345:SF5">
    <property type="entry name" value="INVERTED FORMIN-2"/>
    <property type="match status" value="1"/>
</dbReference>
<dbReference type="EMBL" id="JAUPFM010000003">
    <property type="protein sequence ID" value="KAK2855785.1"/>
    <property type="molecule type" value="Genomic_DNA"/>
</dbReference>
<feature type="compositionally biased region" description="Polar residues" evidence="1">
    <location>
        <begin position="647"/>
        <end position="661"/>
    </location>
</feature>
<dbReference type="InterPro" id="IPR015425">
    <property type="entry name" value="FH2_Formin"/>
</dbReference>
<evidence type="ECO:0000313" key="4">
    <source>
        <dbReference type="Proteomes" id="UP001187415"/>
    </source>
</evidence>
<name>A0AA88NGG7_CHASR</name>
<evidence type="ECO:0000256" key="1">
    <source>
        <dbReference type="SAM" id="MobiDB-lite"/>
    </source>
</evidence>
<proteinExistence type="predicted"/>
<dbReference type="Gene3D" id="1.20.58.2220">
    <property type="entry name" value="Formin, FH2 domain"/>
    <property type="match status" value="1"/>
</dbReference>
<protein>
    <recommendedName>
        <fullName evidence="2">FH2 domain-containing protein</fullName>
    </recommendedName>
</protein>
<comment type="caution">
    <text evidence="3">The sequence shown here is derived from an EMBL/GenBank/DDBJ whole genome shotgun (WGS) entry which is preliminary data.</text>
</comment>
<reference evidence="3" key="1">
    <citation type="submission" date="2023-07" db="EMBL/GenBank/DDBJ databases">
        <title>Chromosome-level Genome Assembly of Striped Snakehead (Channa striata).</title>
        <authorList>
            <person name="Liu H."/>
        </authorList>
    </citation>
    <scope>NUCLEOTIDE SEQUENCE</scope>
    <source>
        <strain evidence="3">Gz</strain>
        <tissue evidence="3">Muscle</tissue>
    </source>
</reference>